<sequence>MAQEKKLWMQRITDKYKFGDQNPTGPPDTVKTASKWEKSDLEACRVIFTEPDLDGPEKRMLPIFRETHGMHKIPTPPSLKSFVAGPTDHERCGLEYYLVKNRGTLGRVWSSLADLNDKARVATEKWMRNPRGQQLKISANATDTNPDDTVFDWTETPAQFVNDLDDKEDSRSTNIARGARPIAAGGWPMNASQKRSLSDSSDDEGDRPKRARMTADTGMTQTFSTLACETRSRASSDESGTTKASSLVNEALDKKAFAKHVPIEKCTVEFLKCAIRHVLYNLPQQEQEAMSKSVEYRDVEVKLQMHYGDRENNRYRAYDDGGICMRILQEEFKATMVDNHLAILEAKKGFDTDDLEGNVPLISDKRLAQMACEALLARFEATRASRHNQ</sequence>
<feature type="compositionally biased region" description="Polar residues" evidence="1">
    <location>
        <begin position="217"/>
        <end position="227"/>
    </location>
</feature>
<dbReference type="Proteomes" id="UP000226192">
    <property type="component" value="Unassembled WGS sequence"/>
</dbReference>
<evidence type="ECO:0000256" key="1">
    <source>
        <dbReference type="SAM" id="MobiDB-lite"/>
    </source>
</evidence>
<feature type="compositionally biased region" description="Polar residues" evidence="1">
    <location>
        <begin position="132"/>
        <end position="144"/>
    </location>
</feature>
<evidence type="ECO:0000313" key="2">
    <source>
        <dbReference type="EMBL" id="PHH64756.1"/>
    </source>
</evidence>
<feature type="region of interest" description="Disordered" evidence="1">
    <location>
        <begin position="132"/>
        <end position="152"/>
    </location>
</feature>
<proteinExistence type="predicted"/>
<dbReference type="OrthoDB" id="4851818at2759"/>
<dbReference type="EMBL" id="NJET01000026">
    <property type="protein sequence ID" value="PHH64756.1"/>
    <property type="molecule type" value="Genomic_DNA"/>
</dbReference>
<name>A0A2C5YAM1_9HYPO</name>
<organism evidence="2 3">
    <name type="scientific">Ophiocordyceps australis</name>
    <dbReference type="NCBI Taxonomy" id="1399860"/>
    <lineage>
        <taxon>Eukaryota</taxon>
        <taxon>Fungi</taxon>
        <taxon>Dikarya</taxon>
        <taxon>Ascomycota</taxon>
        <taxon>Pezizomycotina</taxon>
        <taxon>Sordariomycetes</taxon>
        <taxon>Hypocreomycetidae</taxon>
        <taxon>Hypocreales</taxon>
        <taxon>Ophiocordycipitaceae</taxon>
        <taxon>Ophiocordyceps</taxon>
    </lineage>
</organism>
<reference evidence="2 3" key="1">
    <citation type="submission" date="2017-06" db="EMBL/GenBank/DDBJ databases">
        <title>Ant-infecting Ophiocordyceps genomes reveal a high diversity of potential behavioral manipulation genes and a possible major role for enterotoxins.</title>
        <authorList>
            <person name="De Bekker C."/>
            <person name="Evans H.C."/>
            <person name="Brachmann A."/>
            <person name="Hughes D.P."/>
        </authorList>
    </citation>
    <scope>NUCLEOTIDE SEQUENCE [LARGE SCALE GENOMIC DNA]</scope>
    <source>
        <strain evidence="2 3">Map64</strain>
    </source>
</reference>
<feature type="compositionally biased region" description="Low complexity" evidence="1">
    <location>
        <begin position="177"/>
        <end position="186"/>
    </location>
</feature>
<comment type="caution">
    <text evidence="2">The sequence shown here is derived from an EMBL/GenBank/DDBJ whole genome shotgun (WGS) entry which is preliminary data.</text>
</comment>
<evidence type="ECO:0000313" key="3">
    <source>
        <dbReference type="Proteomes" id="UP000226192"/>
    </source>
</evidence>
<accession>A0A2C5YAM1</accession>
<gene>
    <name evidence="2" type="ORF">CDD81_4018</name>
</gene>
<dbReference type="AlphaFoldDB" id="A0A2C5YAM1"/>
<feature type="region of interest" description="Disordered" evidence="1">
    <location>
        <begin position="177"/>
        <end position="244"/>
    </location>
</feature>
<protein>
    <submittedName>
        <fullName evidence="2">Uncharacterized protein</fullName>
    </submittedName>
</protein>
<keyword evidence="3" id="KW-1185">Reference proteome</keyword>
<feature type="compositionally biased region" description="Polar residues" evidence="1">
    <location>
        <begin position="190"/>
        <end position="199"/>
    </location>
</feature>